<evidence type="ECO:0000256" key="2">
    <source>
        <dbReference type="ARBA" id="ARBA00022617"/>
    </source>
</evidence>
<dbReference type="GO" id="GO:0005886">
    <property type="term" value="C:plasma membrane"/>
    <property type="evidence" value="ECO:0007669"/>
    <property type="project" value="TreeGrafter"/>
</dbReference>
<evidence type="ECO:0000313" key="10">
    <source>
        <dbReference type="EMBL" id="MBE9396421.1"/>
    </source>
</evidence>
<name>A0A8J7K987_9GAMM</name>
<dbReference type="CDD" id="cd16378">
    <property type="entry name" value="CcmH_N"/>
    <property type="match status" value="1"/>
</dbReference>
<keyword evidence="7" id="KW-1133">Transmembrane helix</keyword>
<comment type="similarity">
    <text evidence="1 7">Belongs to the CcmH/CycL/Ccl2/NrfF family.</text>
</comment>
<dbReference type="AlphaFoldDB" id="A0A8J7K987"/>
<keyword evidence="2 7" id="KW-0349">Heme</keyword>
<evidence type="ECO:0000259" key="9">
    <source>
        <dbReference type="Pfam" id="PF03918"/>
    </source>
</evidence>
<dbReference type="Gene3D" id="1.10.8.640">
    <property type="entry name" value="Cytochrome C biogenesis protein"/>
    <property type="match status" value="1"/>
</dbReference>
<keyword evidence="4 7" id="KW-0732">Signal</keyword>
<sequence>MKRWIISLLMLISVQAVAAIDTYEFQDEDTRKRFQQLTEELRCPKCQNQNLADSNSPIAKDLRHEVYRMLDKGESDSEIADFMVARYGEFVLYKPRKDASTYVLWYGPFGLLLLGLIVVFAITRRKNTAAQETPESNLDNEQRKKLNSLLDQDTDK</sequence>
<dbReference type="InterPro" id="IPR051263">
    <property type="entry name" value="C-type_cytochrome_biogenesis"/>
</dbReference>
<dbReference type="FunFam" id="1.10.8.640:FF:000001">
    <property type="entry name" value="Cytochrome c-type biogenesis protein"/>
    <property type="match status" value="1"/>
</dbReference>
<dbReference type="Pfam" id="PF03918">
    <property type="entry name" value="CcmH"/>
    <property type="match status" value="1"/>
</dbReference>
<keyword evidence="7" id="KW-0472">Membrane</keyword>
<dbReference type="PANTHER" id="PTHR47870:SF1">
    <property type="entry name" value="CYTOCHROME C-TYPE BIOGENESIS PROTEIN CCMH"/>
    <property type="match status" value="1"/>
</dbReference>
<dbReference type="Proteomes" id="UP000640333">
    <property type="component" value="Unassembled WGS sequence"/>
</dbReference>
<accession>A0A8J7K987</accession>
<evidence type="ECO:0000256" key="3">
    <source>
        <dbReference type="ARBA" id="ARBA00022723"/>
    </source>
</evidence>
<feature type="domain" description="CcmH/CycL/Ccl2/NrfF N-terminal" evidence="9">
    <location>
        <begin position="8"/>
        <end position="150"/>
    </location>
</feature>
<keyword evidence="6 7" id="KW-0408">Iron</keyword>
<feature type="transmembrane region" description="Helical" evidence="7">
    <location>
        <begin position="103"/>
        <end position="122"/>
    </location>
</feature>
<comment type="function">
    <text evidence="7">Possible subunit of a heme lyase.</text>
</comment>
<dbReference type="GO" id="GO:0046872">
    <property type="term" value="F:metal ion binding"/>
    <property type="evidence" value="ECO:0007669"/>
    <property type="project" value="UniProtKB-KW"/>
</dbReference>
<proteinExistence type="inferred from homology"/>
<feature type="region of interest" description="Disordered" evidence="8">
    <location>
        <begin position="129"/>
        <end position="156"/>
    </location>
</feature>
<dbReference type="EMBL" id="JADEYS010000003">
    <property type="protein sequence ID" value="MBE9396421.1"/>
    <property type="molecule type" value="Genomic_DNA"/>
</dbReference>
<feature type="compositionally biased region" description="Polar residues" evidence="8">
    <location>
        <begin position="129"/>
        <end position="139"/>
    </location>
</feature>
<dbReference type="RefSeq" id="WP_193951974.1">
    <property type="nucleotide sequence ID" value="NZ_JADEYS010000003.1"/>
</dbReference>
<evidence type="ECO:0000256" key="5">
    <source>
        <dbReference type="ARBA" id="ARBA00022748"/>
    </source>
</evidence>
<dbReference type="GO" id="GO:0017004">
    <property type="term" value="P:cytochrome complex assembly"/>
    <property type="evidence" value="ECO:0007669"/>
    <property type="project" value="UniProtKB-KW"/>
</dbReference>
<keyword evidence="11" id="KW-1185">Reference proteome</keyword>
<comment type="caution">
    <text evidence="10">The sequence shown here is derived from an EMBL/GenBank/DDBJ whole genome shotgun (WGS) entry which is preliminary data.</text>
</comment>
<organism evidence="10 11">
    <name type="scientific">Pontibacterium sinense</name>
    <dbReference type="NCBI Taxonomy" id="2781979"/>
    <lineage>
        <taxon>Bacteria</taxon>
        <taxon>Pseudomonadati</taxon>
        <taxon>Pseudomonadota</taxon>
        <taxon>Gammaproteobacteria</taxon>
        <taxon>Oceanospirillales</taxon>
        <taxon>Oceanospirillaceae</taxon>
        <taxon>Pontibacterium</taxon>
    </lineage>
</organism>
<keyword evidence="7" id="KW-0812">Transmembrane</keyword>
<evidence type="ECO:0000256" key="6">
    <source>
        <dbReference type="ARBA" id="ARBA00023004"/>
    </source>
</evidence>
<feature type="chain" id="PRO_5035338996" description="Cytochrome c-type biogenesis protein" evidence="7">
    <location>
        <begin position="19"/>
        <end position="156"/>
    </location>
</feature>
<dbReference type="PANTHER" id="PTHR47870">
    <property type="entry name" value="CYTOCHROME C-TYPE BIOGENESIS PROTEIN CCMH"/>
    <property type="match status" value="1"/>
</dbReference>
<dbReference type="InterPro" id="IPR038297">
    <property type="entry name" value="CcmH/CycL/NrfF/Ccl2_sf"/>
</dbReference>
<evidence type="ECO:0000256" key="1">
    <source>
        <dbReference type="ARBA" id="ARBA00010342"/>
    </source>
</evidence>
<protein>
    <recommendedName>
        <fullName evidence="7">Cytochrome c-type biogenesis protein</fullName>
    </recommendedName>
</protein>
<feature type="signal peptide" evidence="7">
    <location>
        <begin position="1"/>
        <end position="18"/>
    </location>
</feature>
<dbReference type="InterPro" id="IPR005616">
    <property type="entry name" value="CcmH/CycL/Ccl2/NrfF_N"/>
</dbReference>
<gene>
    <name evidence="10" type="ORF">IOQ59_04010</name>
</gene>
<evidence type="ECO:0000256" key="4">
    <source>
        <dbReference type="ARBA" id="ARBA00022729"/>
    </source>
</evidence>
<evidence type="ECO:0000313" key="11">
    <source>
        <dbReference type="Proteomes" id="UP000640333"/>
    </source>
</evidence>
<reference evidence="10" key="1">
    <citation type="submission" date="2020-10" db="EMBL/GenBank/DDBJ databases">
        <title>Bacterium isolated from coastal waters sediment.</title>
        <authorList>
            <person name="Chen R.-J."/>
            <person name="Lu D.-C."/>
            <person name="Zhu K.-L."/>
            <person name="Du Z.-J."/>
        </authorList>
    </citation>
    <scope>NUCLEOTIDE SEQUENCE</scope>
    <source>
        <strain evidence="10">N1Y112</strain>
    </source>
</reference>
<evidence type="ECO:0000256" key="8">
    <source>
        <dbReference type="SAM" id="MobiDB-lite"/>
    </source>
</evidence>
<keyword evidence="5" id="KW-0201">Cytochrome c-type biogenesis</keyword>
<evidence type="ECO:0000256" key="7">
    <source>
        <dbReference type="RuleBase" id="RU364112"/>
    </source>
</evidence>
<keyword evidence="3 7" id="KW-0479">Metal-binding</keyword>